<organism evidence="2 3">
    <name type="scientific">Enterocloster lavalensis</name>
    <dbReference type="NCBI Taxonomy" id="460384"/>
    <lineage>
        <taxon>Bacteria</taxon>
        <taxon>Bacillati</taxon>
        <taxon>Bacillota</taxon>
        <taxon>Clostridia</taxon>
        <taxon>Lachnospirales</taxon>
        <taxon>Lachnospiraceae</taxon>
        <taxon>Enterocloster</taxon>
    </lineage>
</organism>
<dbReference type="CDD" id="cd02440">
    <property type="entry name" value="AdoMet_MTases"/>
    <property type="match status" value="1"/>
</dbReference>
<evidence type="ECO:0000259" key="1">
    <source>
        <dbReference type="Pfam" id="PF05175"/>
    </source>
</evidence>
<dbReference type="STRING" id="460384.SAMN05216313_10860"/>
<sequence>MTTESRDREHTWTEAGPVLLRDDERIDDLERNGYGIIQRRGAFCFGMDAVLLSGFAVVKPGETALDLGTGTGIIPILLEAKTPGRHFTGLEIQEESADMARRSVAYNRLEEKVEIVTGDIKEAGRLFKLASFDVVTSNPPYMNSAHGLKNPGDAKAIARHEVLCTLEDVIREGAKVLRPMGRFYMVHRPRRLVEILDNFTRHGLEPKRMKFVHPYADREANMVLIEAVRGGGALMKVESPVVVFDENGQYSDEIRTTYGY</sequence>
<dbReference type="RefSeq" id="WP_092362799.1">
    <property type="nucleotide sequence ID" value="NZ_FOIM01000008.1"/>
</dbReference>
<dbReference type="PANTHER" id="PTHR47739">
    <property type="entry name" value="TRNA1(VAL) (ADENINE(37)-N6)-METHYLTRANSFERASE"/>
    <property type="match status" value="1"/>
</dbReference>
<feature type="domain" description="Methyltransferase small" evidence="1">
    <location>
        <begin position="50"/>
        <end position="188"/>
    </location>
</feature>
<dbReference type="InterPro" id="IPR029063">
    <property type="entry name" value="SAM-dependent_MTases_sf"/>
</dbReference>
<dbReference type="GO" id="GO:0032259">
    <property type="term" value="P:methylation"/>
    <property type="evidence" value="ECO:0007669"/>
    <property type="project" value="UniProtKB-KW"/>
</dbReference>
<keyword evidence="2" id="KW-0489">Methyltransferase</keyword>
<dbReference type="AlphaFoldDB" id="A0A1I0F952"/>
<dbReference type="Proteomes" id="UP000198508">
    <property type="component" value="Unassembled WGS sequence"/>
</dbReference>
<proteinExistence type="predicted"/>
<reference evidence="3" key="1">
    <citation type="submission" date="2016-10" db="EMBL/GenBank/DDBJ databases">
        <authorList>
            <person name="Varghese N."/>
            <person name="Submissions S."/>
        </authorList>
    </citation>
    <scope>NUCLEOTIDE SEQUENCE [LARGE SCALE GENOMIC DNA]</scope>
    <source>
        <strain evidence="3">NLAE-zl-G277</strain>
    </source>
</reference>
<keyword evidence="3" id="KW-1185">Reference proteome</keyword>
<dbReference type="SUPFAM" id="SSF53335">
    <property type="entry name" value="S-adenosyl-L-methionine-dependent methyltransferases"/>
    <property type="match status" value="1"/>
</dbReference>
<evidence type="ECO:0000313" key="3">
    <source>
        <dbReference type="Proteomes" id="UP000198508"/>
    </source>
</evidence>
<gene>
    <name evidence="2" type="ORF">SAMN05216313_10860</name>
</gene>
<dbReference type="GO" id="GO:0008168">
    <property type="term" value="F:methyltransferase activity"/>
    <property type="evidence" value="ECO:0007669"/>
    <property type="project" value="UniProtKB-KW"/>
</dbReference>
<dbReference type="EMBL" id="FOIM01000008">
    <property type="protein sequence ID" value="SET54537.1"/>
    <property type="molecule type" value="Genomic_DNA"/>
</dbReference>
<dbReference type="PANTHER" id="PTHR47739:SF1">
    <property type="entry name" value="TRNA1(VAL) (ADENINE(37)-N6)-METHYLTRANSFERASE"/>
    <property type="match status" value="1"/>
</dbReference>
<protein>
    <submittedName>
        <fullName evidence="2">Methyltransferase small domain-containing protein</fullName>
    </submittedName>
</protein>
<keyword evidence="2" id="KW-0808">Transferase</keyword>
<dbReference type="InterPro" id="IPR050210">
    <property type="entry name" value="tRNA_Adenine-N(6)_MTase"/>
</dbReference>
<dbReference type="InterPro" id="IPR007848">
    <property type="entry name" value="Small_mtfrase_dom"/>
</dbReference>
<dbReference type="Pfam" id="PF05175">
    <property type="entry name" value="MTS"/>
    <property type="match status" value="1"/>
</dbReference>
<dbReference type="Gene3D" id="3.40.50.150">
    <property type="entry name" value="Vaccinia Virus protein VP39"/>
    <property type="match status" value="1"/>
</dbReference>
<name>A0A1I0F952_9FIRM</name>
<accession>A0A1I0F952</accession>
<evidence type="ECO:0000313" key="2">
    <source>
        <dbReference type="EMBL" id="SET54537.1"/>
    </source>
</evidence>